<reference evidence="1 2" key="1">
    <citation type="submission" date="2018-09" db="EMBL/GenBank/DDBJ databases">
        <title>Complete genome sequence of Euzebya sp. DY32-46 isolated from seawater of Pacific Ocean.</title>
        <authorList>
            <person name="Xu L."/>
            <person name="Wu Y.-H."/>
            <person name="Xu X.-W."/>
        </authorList>
    </citation>
    <scope>NUCLEOTIDE SEQUENCE [LARGE SCALE GENOMIC DNA]</scope>
    <source>
        <strain evidence="1 2">DY32-46</strain>
    </source>
</reference>
<dbReference type="Pfam" id="PF02635">
    <property type="entry name" value="DsrE"/>
    <property type="match status" value="1"/>
</dbReference>
<sequence length="125" mass="12773">MPDPAPPRLLVVKATHAADDPERANLACNVAAAGVAGGAEVHLFLAMEGVRLALPNIGRVIEVEHAAGVEELLEAVYAAGSVTVCTPCAARRGLEPAAFRDGTAMGGSALFVELATRPNATALVY</sequence>
<accession>A0A346Y4Q5</accession>
<dbReference type="EMBL" id="CP031165">
    <property type="protein sequence ID" value="AXV09452.1"/>
    <property type="molecule type" value="Genomic_DNA"/>
</dbReference>
<dbReference type="OrthoDB" id="3476440at2"/>
<dbReference type="AlphaFoldDB" id="A0A346Y4Q5"/>
<dbReference type="KEGG" id="euz:DVS28_a4791"/>
<protein>
    <submittedName>
        <fullName evidence="1">Uncharacterized protein</fullName>
    </submittedName>
</protein>
<name>A0A346Y4Q5_9ACTN</name>
<evidence type="ECO:0000313" key="1">
    <source>
        <dbReference type="EMBL" id="AXV09452.1"/>
    </source>
</evidence>
<organism evidence="1 2">
    <name type="scientific">Euzebya pacifica</name>
    <dbReference type="NCBI Taxonomy" id="1608957"/>
    <lineage>
        <taxon>Bacteria</taxon>
        <taxon>Bacillati</taxon>
        <taxon>Actinomycetota</taxon>
        <taxon>Nitriliruptoria</taxon>
        <taxon>Euzebyales</taxon>
    </lineage>
</organism>
<dbReference type="Proteomes" id="UP000264006">
    <property type="component" value="Chromosome"/>
</dbReference>
<evidence type="ECO:0000313" key="2">
    <source>
        <dbReference type="Proteomes" id="UP000264006"/>
    </source>
</evidence>
<dbReference type="RefSeq" id="WP_114593627.1">
    <property type="nucleotide sequence ID" value="NZ_CP031165.1"/>
</dbReference>
<dbReference type="InterPro" id="IPR003787">
    <property type="entry name" value="Sulphur_relay_DsrE/F-like"/>
</dbReference>
<keyword evidence="2" id="KW-1185">Reference proteome</keyword>
<proteinExistence type="predicted"/>
<dbReference type="SUPFAM" id="SSF75169">
    <property type="entry name" value="DsrEFH-like"/>
    <property type="match status" value="1"/>
</dbReference>
<dbReference type="Gene3D" id="3.40.1260.10">
    <property type="entry name" value="DsrEFH-like"/>
    <property type="match status" value="1"/>
</dbReference>
<gene>
    <name evidence="1" type="ORF">DVS28_a4791</name>
</gene>
<dbReference type="InterPro" id="IPR027396">
    <property type="entry name" value="DsrEFH-like"/>
</dbReference>